<dbReference type="InterPro" id="IPR010982">
    <property type="entry name" value="Lambda_DNA-bd_dom_sf"/>
</dbReference>
<dbReference type="Gene3D" id="1.10.260.40">
    <property type="entry name" value="lambda repressor-like DNA-binding domains"/>
    <property type="match status" value="1"/>
</dbReference>
<dbReference type="PROSITE" id="PS50943">
    <property type="entry name" value="HTH_CROC1"/>
    <property type="match status" value="1"/>
</dbReference>
<comment type="caution">
    <text evidence="2">The sequence shown here is derived from an EMBL/GenBank/DDBJ whole genome shotgun (WGS) entry which is preliminary data.</text>
</comment>
<dbReference type="SUPFAM" id="SSF47413">
    <property type="entry name" value="lambda repressor-like DNA-binding domains"/>
    <property type="match status" value="1"/>
</dbReference>
<evidence type="ECO:0000259" key="1">
    <source>
        <dbReference type="PROSITE" id="PS50943"/>
    </source>
</evidence>
<dbReference type="Pfam" id="PF13560">
    <property type="entry name" value="HTH_31"/>
    <property type="match status" value="1"/>
</dbReference>
<dbReference type="CDD" id="cd00093">
    <property type="entry name" value="HTH_XRE"/>
    <property type="match status" value="1"/>
</dbReference>
<sequence length="192" mass="21335">MALMDDYEELIGANIRRLREASGLSQAALAKLMNERGWTKWSQPTVAAIEKGERSLKFAEAMTLVNTEIFDVPRVEELLRVPRVDIWWATMANLATSVDAVKGAVRDFWSAQLRAARASDELLAAGEEIPEPDEMWLAGCDIAEIIAELDIRLGWELSRGIHETALIEGPLRPHLRSDLGKRQDGTPADSAE</sequence>
<proteinExistence type="predicted"/>
<evidence type="ECO:0000313" key="3">
    <source>
        <dbReference type="Proteomes" id="UP001501591"/>
    </source>
</evidence>
<protein>
    <recommendedName>
        <fullName evidence="1">HTH cro/C1-type domain-containing protein</fullName>
    </recommendedName>
</protein>
<evidence type="ECO:0000313" key="2">
    <source>
        <dbReference type="EMBL" id="GAA3941984.1"/>
    </source>
</evidence>
<dbReference type="EMBL" id="BAABCP010000001">
    <property type="protein sequence ID" value="GAA3941984.1"/>
    <property type="molecule type" value="Genomic_DNA"/>
</dbReference>
<dbReference type="Proteomes" id="UP001501591">
    <property type="component" value="Unassembled WGS sequence"/>
</dbReference>
<gene>
    <name evidence="2" type="ORF">GCM10022383_19760</name>
</gene>
<accession>A0ABP7ND11</accession>
<dbReference type="SMART" id="SM00530">
    <property type="entry name" value="HTH_XRE"/>
    <property type="match status" value="1"/>
</dbReference>
<reference evidence="3" key="1">
    <citation type="journal article" date="2019" name="Int. J. Syst. Evol. Microbiol.">
        <title>The Global Catalogue of Microorganisms (GCM) 10K type strain sequencing project: providing services to taxonomists for standard genome sequencing and annotation.</title>
        <authorList>
            <consortium name="The Broad Institute Genomics Platform"/>
            <consortium name="The Broad Institute Genome Sequencing Center for Infectious Disease"/>
            <person name="Wu L."/>
            <person name="Ma J."/>
        </authorList>
    </citation>
    <scope>NUCLEOTIDE SEQUENCE [LARGE SCALE GENOMIC DNA]</scope>
    <source>
        <strain evidence="3">JCM 17024</strain>
    </source>
</reference>
<feature type="domain" description="HTH cro/C1-type" evidence="1">
    <location>
        <begin position="15"/>
        <end position="78"/>
    </location>
</feature>
<organism evidence="2 3">
    <name type="scientific">Microbacterium soli</name>
    <dbReference type="NCBI Taxonomy" id="446075"/>
    <lineage>
        <taxon>Bacteria</taxon>
        <taxon>Bacillati</taxon>
        <taxon>Actinomycetota</taxon>
        <taxon>Actinomycetes</taxon>
        <taxon>Micrococcales</taxon>
        <taxon>Microbacteriaceae</taxon>
        <taxon>Microbacterium</taxon>
    </lineage>
</organism>
<dbReference type="InterPro" id="IPR001387">
    <property type="entry name" value="Cro/C1-type_HTH"/>
</dbReference>
<keyword evidence="3" id="KW-1185">Reference proteome</keyword>
<name>A0ABP7ND11_9MICO</name>